<evidence type="ECO:0000313" key="3">
    <source>
        <dbReference type="Proteomes" id="UP000245999"/>
    </source>
</evidence>
<evidence type="ECO:0000313" key="2">
    <source>
        <dbReference type="EMBL" id="AWM32612.1"/>
    </source>
</evidence>
<dbReference type="EMBL" id="CP029145">
    <property type="protein sequence ID" value="AWM32612.1"/>
    <property type="molecule type" value="Genomic_DNA"/>
</dbReference>
<sequence>MRTTTLWAAAALLGSAAPALAQNTPEENNPNQDAPFVRNLRADRPGQTITAQVLRAGQFQLEAGALRQLPRAGAAGWLVAPTLRIGFFNGMELRVSQPYQSLAPGDPAITDAPLAPARGGWAPLVVGTKLMLSPNYDTRTQVALLAETAVPGTGAPALKQAHWAPAARLLVSEQLGQRFGLEANLGFGQQGLTLADVEAGQFLGTLALNGPLGNRAGFFVEAYTAGRAAWNTGATAGLYWRPQPLLRLDVHTGRVLGGPAAGTATAGAGLALRLGR</sequence>
<dbReference type="InterPro" id="IPR025737">
    <property type="entry name" value="FApF"/>
</dbReference>
<dbReference type="OrthoDB" id="872860at2"/>
<feature type="signal peptide" evidence="1">
    <location>
        <begin position="1"/>
        <end position="21"/>
    </location>
</feature>
<name>A0A2Z3GKN7_9BACT</name>
<dbReference type="AlphaFoldDB" id="A0A2Z3GKN7"/>
<dbReference type="RefSeq" id="WP_109655712.1">
    <property type="nucleotide sequence ID" value="NZ_CP029145.1"/>
</dbReference>
<keyword evidence="1" id="KW-0732">Signal</keyword>
<gene>
    <name evidence="2" type="ORF">DDQ68_07340</name>
</gene>
<feature type="chain" id="PRO_5016317556" description="Transporter" evidence="1">
    <location>
        <begin position="22"/>
        <end position="276"/>
    </location>
</feature>
<organism evidence="2 3">
    <name type="scientific">Hymenobacter nivis</name>
    <dbReference type="NCBI Taxonomy" id="1850093"/>
    <lineage>
        <taxon>Bacteria</taxon>
        <taxon>Pseudomonadati</taxon>
        <taxon>Bacteroidota</taxon>
        <taxon>Cytophagia</taxon>
        <taxon>Cytophagales</taxon>
        <taxon>Hymenobacteraceae</taxon>
        <taxon>Hymenobacter</taxon>
    </lineage>
</organism>
<keyword evidence="3" id="KW-1185">Reference proteome</keyword>
<proteinExistence type="predicted"/>
<protein>
    <recommendedName>
        <fullName evidence="4">Transporter</fullName>
    </recommendedName>
</protein>
<evidence type="ECO:0008006" key="4">
    <source>
        <dbReference type="Google" id="ProtNLM"/>
    </source>
</evidence>
<accession>A0A2Z3GKN7</accession>
<dbReference type="Proteomes" id="UP000245999">
    <property type="component" value="Chromosome"/>
</dbReference>
<dbReference type="KEGG" id="hnv:DDQ68_07340"/>
<dbReference type="Pfam" id="PF13557">
    <property type="entry name" value="Phenol_MetA_deg"/>
    <property type="match status" value="1"/>
</dbReference>
<evidence type="ECO:0000256" key="1">
    <source>
        <dbReference type="SAM" id="SignalP"/>
    </source>
</evidence>
<reference evidence="3" key="1">
    <citation type="submission" date="2018-04" db="EMBL/GenBank/DDBJ databases">
        <title>Complete genome of Antarctic heterotrophic bacterium Hymenobacter nivis.</title>
        <authorList>
            <person name="Terashima M."/>
        </authorList>
    </citation>
    <scope>NUCLEOTIDE SEQUENCE [LARGE SCALE GENOMIC DNA]</scope>
    <source>
        <strain evidence="3">NBRC 111535</strain>
    </source>
</reference>